<evidence type="ECO:0000313" key="1">
    <source>
        <dbReference type="EMBL" id="GHO97336.1"/>
    </source>
</evidence>
<dbReference type="Pfam" id="PF19372">
    <property type="entry name" value="DUF5947"/>
    <property type="match status" value="1"/>
</dbReference>
<dbReference type="AlphaFoldDB" id="A0A8J3IWF4"/>
<reference evidence="1" key="1">
    <citation type="submission" date="2020-10" db="EMBL/GenBank/DDBJ databases">
        <title>Taxonomic study of unclassified bacteria belonging to the class Ktedonobacteria.</title>
        <authorList>
            <person name="Yabe S."/>
            <person name="Wang C.M."/>
            <person name="Zheng Y."/>
            <person name="Sakai Y."/>
            <person name="Cavaletti L."/>
            <person name="Monciardini P."/>
            <person name="Donadio S."/>
        </authorList>
    </citation>
    <scope>NUCLEOTIDE SEQUENCE</scope>
    <source>
        <strain evidence="1">ID150040</strain>
    </source>
</reference>
<proteinExistence type="predicted"/>
<name>A0A8J3IWF4_9CHLR</name>
<keyword evidence="2" id="KW-1185">Reference proteome</keyword>
<dbReference type="Proteomes" id="UP000597444">
    <property type="component" value="Unassembled WGS sequence"/>
</dbReference>
<accession>A0A8J3IWF4</accession>
<evidence type="ECO:0000313" key="2">
    <source>
        <dbReference type="Proteomes" id="UP000597444"/>
    </source>
</evidence>
<comment type="caution">
    <text evidence="1">The sequence shown here is derived from an EMBL/GenBank/DDBJ whole genome shotgun (WGS) entry which is preliminary data.</text>
</comment>
<organism evidence="1 2">
    <name type="scientific">Reticulibacter mediterranei</name>
    <dbReference type="NCBI Taxonomy" id="2778369"/>
    <lineage>
        <taxon>Bacteria</taxon>
        <taxon>Bacillati</taxon>
        <taxon>Chloroflexota</taxon>
        <taxon>Ktedonobacteria</taxon>
        <taxon>Ktedonobacterales</taxon>
        <taxon>Reticulibacteraceae</taxon>
        <taxon>Reticulibacter</taxon>
    </lineage>
</organism>
<dbReference type="EMBL" id="BNJK01000001">
    <property type="protein sequence ID" value="GHO97336.1"/>
    <property type="molecule type" value="Genomic_DNA"/>
</dbReference>
<gene>
    <name evidence="1" type="ORF">KSF_073840</name>
</gene>
<protein>
    <submittedName>
        <fullName evidence="1">Uncharacterized protein</fullName>
    </submittedName>
</protein>
<dbReference type="InterPro" id="IPR045991">
    <property type="entry name" value="DUF5947"/>
</dbReference>
<sequence>MQSPGERCELCGVALASEHRHLLNLSNRAILCSCQACSILFNARGSGSGQYRLIPERYVALPDFRMTDEQWEALMLPVNVVYLFQNSVEQRLMAFYPSPAGATESLLSLENWEELVGNNPVLQELEPDVEALLINRVRDRHEYYIVPLDACYRLVGLIRMRWRGLSGGEEVWSEIARFFAEMNRRASEQMSVKGGSDAGSEL</sequence>